<protein>
    <submittedName>
        <fullName evidence="1">Uncharacterized protein</fullName>
    </submittedName>
</protein>
<dbReference type="InterPro" id="IPR036526">
    <property type="entry name" value="C-N_Hydrolase_sf"/>
</dbReference>
<accession>A0A1M6JUV8</accession>
<proteinExistence type="predicted"/>
<dbReference type="Gene3D" id="3.60.110.10">
    <property type="entry name" value="Carbon-nitrogen hydrolase"/>
    <property type="match status" value="1"/>
</dbReference>
<reference evidence="2" key="1">
    <citation type="submission" date="2016-11" db="EMBL/GenBank/DDBJ databases">
        <authorList>
            <person name="Varghese N."/>
            <person name="Submissions S."/>
        </authorList>
    </citation>
    <scope>NUCLEOTIDE SEQUENCE [LARGE SCALE GENOMIC DNA]</scope>
    <source>
        <strain evidence="2">DSM 16057</strain>
    </source>
</reference>
<dbReference type="SUPFAM" id="SSF56317">
    <property type="entry name" value="Carbon-nitrogen hydrolase"/>
    <property type="match status" value="1"/>
</dbReference>
<gene>
    <name evidence="1" type="ORF">SAMN02745219_02713</name>
</gene>
<evidence type="ECO:0000313" key="2">
    <source>
        <dbReference type="Proteomes" id="UP000184529"/>
    </source>
</evidence>
<name>A0A1M6JUV8_9FIRM</name>
<dbReference type="Proteomes" id="UP000184529">
    <property type="component" value="Unassembled WGS sequence"/>
</dbReference>
<dbReference type="RefSeq" id="WP_072870383.1">
    <property type="nucleotide sequence ID" value="NZ_FQZM01000037.1"/>
</dbReference>
<organism evidence="1 2">
    <name type="scientific">Desulfofundulus thermosubterraneus DSM 16057</name>
    <dbReference type="NCBI Taxonomy" id="1121432"/>
    <lineage>
        <taxon>Bacteria</taxon>
        <taxon>Bacillati</taxon>
        <taxon>Bacillota</taxon>
        <taxon>Clostridia</taxon>
        <taxon>Eubacteriales</taxon>
        <taxon>Peptococcaceae</taxon>
        <taxon>Desulfofundulus</taxon>
    </lineage>
</organism>
<dbReference type="EMBL" id="FQZM01000037">
    <property type="protein sequence ID" value="SHJ50402.1"/>
    <property type="molecule type" value="Genomic_DNA"/>
</dbReference>
<sequence length="59" mass="6394">MKNIEIGRLSYKPGDCARWVGFDAYALNEEAAAGGARIIVNPELATTGYAFDQQHAHKG</sequence>
<dbReference type="AlphaFoldDB" id="A0A1M6JUV8"/>
<dbReference type="STRING" id="1121432.SAMN02745219_02713"/>
<evidence type="ECO:0000313" key="1">
    <source>
        <dbReference type="EMBL" id="SHJ50402.1"/>
    </source>
</evidence>
<keyword evidence="2" id="KW-1185">Reference proteome</keyword>